<evidence type="ECO:0000313" key="3">
    <source>
        <dbReference type="EMBL" id="RIB35608.1"/>
    </source>
</evidence>
<sequence>MRKPIARGFYFFDRDLLIKQIEDCFLDEFGPGYIPKERKKNRSLIAGIVPHAGYSFSGPAAAFLYKELYENWDFDTIVILGTNHTGLGSYYSMLVSEDWETPLGVIKTDKEFGMKLIEEFDIYEEKEAHFYEHSIEVQLPFLYYLFDGSFRLVPIVISDLNLERVRRFVKTLRDVSNELGRKVFLISSSDLTHHGSYYGYKKFDTDIPEKVRELDMKYIDRIINLDSEGLLDLFERENGTVCGISPIIAFIEYTKLEKGKVELLKYYNSGEKTGEEDFVVGYASILSFI</sequence>
<dbReference type="AlphaFoldDB" id="A0A397WNH3"/>
<comment type="caution">
    <text evidence="3">The sequence shown here is derived from an EMBL/GenBank/DDBJ whole genome shotgun (WGS) entry which is preliminary data.</text>
</comment>
<dbReference type="CDD" id="cd07361">
    <property type="entry name" value="MEMO_like"/>
    <property type="match status" value="1"/>
</dbReference>
<dbReference type="Gene3D" id="3.40.830.10">
    <property type="entry name" value="LigB-like"/>
    <property type="match status" value="1"/>
</dbReference>
<evidence type="ECO:0000256" key="1">
    <source>
        <dbReference type="ARBA" id="ARBA00006315"/>
    </source>
</evidence>
<gene>
    <name evidence="3" type="ORF">BXU00_00695</name>
</gene>
<dbReference type="PANTHER" id="PTHR11060">
    <property type="entry name" value="PROTEIN MEMO1"/>
    <property type="match status" value="1"/>
</dbReference>
<proteinExistence type="inferred from homology"/>
<dbReference type="InterPro" id="IPR002737">
    <property type="entry name" value="MEMO1_fam"/>
</dbReference>
<dbReference type="HAMAP" id="MF_00055">
    <property type="entry name" value="MEMO1"/>
    <property type="match status" value="1"/>
</dbReference>
<dbReference type="SUPFAM" id="SSF53213">
    <property type="entry name" value="LigB-like"/>
    <property type="match status" value="1"/>
</dbReference>
<comment type="similarity">
    <text evidence="1 2">Belongs to the MEMO1 family.</text>
</comment>
<name>A0A397WNH3_9ARCH</name>
<dbReference type="EMBL" id="MWMI01000001">
    <property type="protein sequence ID" value="RIB35608.1"/>
    <property type="molecule type" value="Genomic_DNA"/>
</dbReference>
<accession>A0A397WNH3</accession>
<dbReference type="PANTHER" id="PTHR11060:SF0">
    <property type="entry name" value="PROTEIN MEMO1"/>
    <property type="match status" value="1"/>
</dbReference>
<evidence type="ECO:0000256" key="2">
    <source>
        <dbReference type="HAMAP-Rule" id="MF_00055"/>
    </source>
</evidence>
<reference evidence="3 4" key="1">
    <citation type="journal article" date="2018" name="Syst. Appl. Microbiol.">
        <title>A new symbiotic nanoarchaeote (Candidatus Nanoclepta minutus) and its host (Zestosphaera tikiterensis gen. nov., sp. nov.) from a New Zealand hot spring.</title>
        <authorList>
            <person name="St John E."/>
            <person name="Liu Y."/>
            <person name="Podar M."/>
            <person name="Stott M.B."/>
            <person name="Meneghin J."/>
            <person name="Chen Z."/>
            <person name="Lagutin K."/>
            <person name="Mitchell K."/>
            <person name="Reysenbach A.L."/>
        </authorList>
    </citation>
    <scope>NUCLEOTIDE SEQUENCE [LARGE SCALE GENOMIC DNA]</scope>
    <source>
        <strain evidence="3">NZ3</strain>
    </source>
</reference>
<dbReference type="Pfam" id="PF01875">
    <property type="entry name" value="Memo"/>
    <property type="match status" value="1"/>
</dbReference>
<organism evidence="3 4">
    <name type="scientific">Candidatus Nanoclepta minutus</name>
    <dbReference type="NCBI Taxonomy" id="1940235"/>
    <lineage>
        <taxon>Archaea</taxon>
        <taxon>Nanobdellota</taxon>
        <taxon>Candidatus Nanoclepta</taxon>
    </lineage>
</organism>
<evidence type="ECO:0000313" key="4">
    <source>
        <dbReference type="Proteomes" id="UP000266622"/>
    </source>
</evidence>
<dbReference type="NCBIfam" id="TIGR04336">
    <property type="entry name" value="AmmeMemoSam_B"/>
    <property type="match status" value="1"/>
</dbReference>
<dbReference type="Proteomes" id="UP000266622">
    <property type="component" value="Unassembled WGS sequence"/>
</dbReference>
<protein>
    <recommendedName>
        <fullName evidence="2">MEMO1 family protein BXU00_00695</fullName>
    </recommendedName>
</protein>